<keyword evidence="9" id="KW-1185">Reference proteome</keyword>
<organism evidence="8 9">
    <name type="scientific">Viridothelium virens</name>
    <name type="common">Speckled blister lichen</name>
    <name type="synonym">Trypethelium virens</name>
    <dbReference type="NCBI Taxonomy" id="1048519"/>
    <lineage>
        <taxon>Eukaryota</taxon>
        <taxon>Fungi</taxon>
        <taxon>Dikarya</taxon>
        <taxon>Ascomycota</taxon>
        <taxon>Pezizomycotina</taxon>
        <taxon>Dothideomycetes</taxon>
        <taxon>Dothideomycetes incertae sedis</taxon>
        <taxon>Trypetheliales</taxon>
        <taxon>Trypetheliaceae</taxon>
        <taxon>Viridothelium</taxon>
    </lineage>
</organism>
<evidence type="ECO:0000256" key="5">
    <source>
        <dbReference type="SAM" id="SignalP"/>
    </source>
</evidence>
<evidence type="ECO:0000313" key="8">
    <source>
        <dbReference type="EMBL" id="KAF2234255.1"/>
    </source>
</evidence>
<gene>
    <name evidence="8" type="ORF">EV356DRAFT_559531</name>
</gene>
<dbReference type="GO" id="GO:0006680">
    <property type="term" value="P:glucosylceramide catabolic process"/>
    <property type="evidence" value="ECO:0007669"/>
    <property type="project" value="TreeGrafter"/>
</dbReference>
<dbReference type="AlphaFoldDB" id="A0A6A6H884"/>
<reference evidence="8" key="1">
    <citation type="journal article" date="2020" name="Stud. Mycol.">
        <title>101 Dothideomycetes genomes: a test case for predicting lifestyles and emergence of pathogens.</title>
        <authorList>
            <person name="Haridas S."/>
            <person name="Albert R."/>
            <person name="Binder M."/>
            <person name="Bloem J."/>
            <person name="Labutti K."/>
            <person name="Salamov A."/>
            <person name="Andreopoulos B."/>
            <person name="Baker S."/>
            <person name="Barry K."/>
            <person name="Bills G."/>
            <person name="Bluhm B."/>
            <person name="Cannon C."/>
            <person name="Castanera R."/>
            <person name="Culley D."/>
            <person name="Daum C."/>
            <person name="Ezra D."/>
            <person name="Gonzalez J."/>
            <person name="Henrissat B."/>
            <person name="Kuo A."/>
            <person name="Liang C."/>
            <person name="Lipzen A."/>
            <person name="Lutzoni F."/>
            <person name="Magnuson J."/>
            <person name="Mondo S."/>
            <person name="Nolan M."/>
            <person name="Ohm R."/>
            <person name="Pangilinan J."/>
            <person name="Park H.-J."/>
            <person name="Ramirez L."/>
            <person name="Alfaro M."/>
            <person name="Sun H."/>
            <person name="Tritt A."/>
            <person name="Yoshinaga Y."/>
            <person name="Zwiers L.-H."/>
            <person name="Turgeon B."/>
            <person name="Goodwin S."/>
            <person name="Spatafora J."/>
            <person name="Crous P."/>
            <person name="Grigoriev I."/>
        </authorList>
    </citation>
    <scope>NUCLEOTIDE SEQUENCE</scope>
    <source>
        <strain evidence="8">Tuck. ex Michener</strain>
    </source>
</reference>
<evidence type="ECO:0000313" key="9">
    <source>
        <dbReference type="Proteomes" id="UP000800092"/>
    </source>
</evidence>
<dbReference type="PANTHER" id="PTHR11069">
    <property type="entry name" value="GLUCOSYLCERAMIDASE"/>
    <property type="match status" value="1"/>
</dbReference>
<keyword evidence="2 5" id="KW-0732">Signal</keyword>
<keyword evidence="4" id="KW-0326">Glycosidase</keyword>
<dbReference type="SUPFAM" id="SSF51445">
    <property type="entry name" value="(Trans)glycosidases"/>
    <property type="match status" value="1"/>
</dbReference>
<dbReference type="InterPro" id="IPR001139">
    <property type="entry name" value="Glyco_hydro_30"/>
</dbReference>
<evidence type="ECO:0000256" key="2">
    <source>
        <dbReference type="ARBA" id="ARBA00022729"/>
    </source>
</evidence>
<dbReference type="Pfam" id="PF02055">
    <property type="entry name" value="Glyco_hydro_30"/>
    <property type="match status" value="1"/>
</dbReference>
<dbReference type="PANTHER" id="PTHR11069:SF23">
    <property type="entry name" value="LYSOSOMAL ACID GLUCOSYLCERAMIDASE"/>
    <property type="match status" value="1"/>
</dbReference>
<accession>A0A6A6H884</accession>
<evidence type="ECO:0000256" key="3">
    <source>
        <dbReference type="ARBA" id="ARBA00022801"/>
    </source>
</evidence>
<evidence type="ECO:0000256" key="1">
    <source>
        <dbReference type="ARBA" id="ARBA00005382"/>
    </source>
</evidence>
<dbReference type="EMBL" id="ML991800">
    <property type="protein sequence ID" value="KAF2234255.1"/>
    <property type="molecule type" value="Genomic_DNA"/>
</dbReference>
<dbReference type="Gene3D" id="3.20.20.80">
    <property type="entry name" value="Glycosidases"/>
    <property type="match status" value="1"/>
</dbReference>
<protein>
    <submittedName>
        <fullName evidence="8">Glycoside hydrolase family 30 protein</fullName>
    </submittedName>
</protein>
<dbReference type="Proteomes" id="UP000800092">
    <property type="component" value="Unassembled WGS sequence"/>
</dbReference>
<evidence type="ECO:0000259" key="6">
    <source>
        <dbReference type="Pfam" id="PF02055"/>
    </source>
</evidence>
<dbReference type="InterPro" id="IPR033452">
    <property type="entry name" value="GH30_C"/>
</dbReference>
<evidence type="ECO:0000259" key="7">
    <source>
        <dbReference type="Pfam" id="PF17189"/>
    </source>
</evidence>
<dbReference type="Pfam" id="PF17189">
    <property type="entry name" value="Glyco_hydro_30C"/>
    <property type="match status" value="1"/>
</dbReference>
<dbReference type="GO" id="GO:0016020">
    <property type="term" value="C:membrane"/>
    <property type="evidence" value="ECO:0007669"/>
    <property type="project" value="GOC"/>
</dbReference>
<comment type="similarity">
    <text evidence="1 4">Belongs to the glycosyl hydrolase 30 family.</text>
</comment>
<feature type="domain" description="Glycosyl hydrolase family 30 beta sandwich" evidence="7">
    <location>
        <begin position="403"/>
        <end position="490"/>
    </location>
</feature>
<dbReference type="InterPro" id="IPR033453">
    <property type="entry name" value="Glyco_hydro_30_TIM-barrel"/>
</dbReference>
<keyword evidence="3 4" id="KW-0378">Hydrolase</keyword>
<evidence type="ECO:0000256" key="4">
    <source>
        <dbReference type="RuleBase" id="RU361188"/>
    </source>
</evidence>
<sequence length="493" mass="53733">MKAMLWILTLVEAAVAGGSPADSNYTQGINTTVSVVVNGFVKYQQMIGGGCSGAFGVACDQFGRYGLSPANQDIVTETLFSENIGGLSVLRNDIGSNGSSTDGSIFSILGTCPSTPDGPFDYTWDGNDTCQVQLSKTALKYNPDLFIYADAWSAPGCMKNVGTDDDGGLICGVRGSYGNDNEGSQSESSASSQCNNTDWRQAYADYLVQYVKYYQQEGVNISMLGAYNEPDFNPVTYASMESDGYQAKDFLEVLYPTAKAAFPDIKVSCCDATGARQERNILYELSQAGGENLFDVATWHNYQSNPERPFNTAGQPNIMTEWADGTGSWNAYWDVTGQLAEGFQWALYMHNAFVNSDTSGYTHWWCSQQTTGDNALVRLQNDEYFVAARLWAFAGYFRFARPGSIRVDAQSSVENVYVSAFVNTNGSVAMPVVNAAHFAYDMTVNLSGTNATTAKAYLTDNEHNVTMVETYPVRGGSFSANVEPRAMKTFFLQ</sequence>
<feature type="signal peptide" evidence="5">
    <location>
        <begin position="1"/>
        <end position="16"/>
    </location>
</feature>
<feature type="domain" description="Glycosyl hydrolase family 30 TIM-barrel" evidence="6">
    <location>
        <begin position="66"/>
        <end position="248"/>
    </location>
</feature>
<dbReference type="GO" id="GO:0004348">
    <property type="term" value="F:glucosylceramidase activity"/>
    <property type="evidence" value="ECO:0007669"/>
    <property type="project" value="InterPro"/>
</dbReference>
<name>A0A6A6H884_VIRVR</name>
<feature type="chain" id="PRO_5025686623" evidence="5">
    <location>
        <begin position="17"/>
        <end position="493"/>
    </location>
</feature>
<dbReference type="InterPro" id="IPR013780">
    <property type="entry name" value="Glyco_hydro_b"/>
</dbReference>
<dbReference type="Gene3D" id="2.60.40.1180">
    <property type="entry name" value="Golgi alpha-mannosidase II"/>
    <property type="match status" value="1"/>
</dbReference>
<dbReference type="SUPFAM" id="SSF51011">
    <property type="entry name" value="Glycosyl hydrolase domain"/>
    <property type="match status" value="1"/>
</dbReference>
<dbReference type="OrthoDB" id="2012278at2759"/>
<proteinExistence type="inferred from homology"/>
<dbReference type="InterPro" id="IPR017853">
    <property type="entry name" value="GH"/>
</dbReference>